<comment type="caution">
    <text evidence="8">The sequence shown here is derived from an EMBL/GenBank/DDBJ whole genome shotgun (WGS) entry which is preliminary data.</text>
</comment>
<accession>A0A8S1PAG3</accession>
<keyword evidence="2 5" id="KW-0547">Nucleotide-binding</keyword>
<evidence type="ECO:0000256" key="5">
    <source>
        <dbReference type="PROSITE-ProRule" id="PRU10141"/>
    </source>
</evidence>
<evidence type="ECO:0000256" key="4">
    <source>
        <dbReference type="ARBA" id="ARBA00023860"/>
    </source>
</evidence>
<keyword evidence="6" id="KW-0418">Kinase</keyword>
<evidence type="ECO:0000256" key="3">
    <source>
        <dbReference type="ARBA" id="ARBA00022840"/>
    </source>
</evidence>
<dbReference type="EC" id="2.7.11.1" evidence="1"/>
<dbReference type="Pfam" id="PF00069">
    <property type="entry name" value="Pkinase"/>
    <property type="match status" value="1"/>
</dbReference>
<dbReference type="AlphaFoldDB" id="A0A8S1PAG3"/>
<keyword evidence="6" id="KW-0723">Serine/threonine-protein kinase</keyword>
<name>A0A8S1PAG3_PARPR</name>
<sequence>MFQSDSEEEDSLIIGDIIQGRFEIHSKIGYGSFGQVYKVIDQKYGNTPYAMKVEFANQECNLLEKEIKVLIDLRKKVGFPEIKFYGKEKRFTFCVMNILGKNLESVIRKCGGSFSLQTVLRLAIQMIERIEVLHSCKYLHRDLKPDNFVLENMTSPKIINLIDFGLSKKYANSKGEHIKLIKKPGLIGTARYASINAHESLEQGRRDDLQSLGYVFLYLLTGHLPWMNVKIEMKNLKYAKIHQMKKNLKLEQLFSKQPKCFIKFMQDIQTLDFTQQPNYKQLKAYFQDELSQLSLNYLNYGYDWEKLPEYSSKKKKHQTIAIMNSSGRDEIMNIQFQKFDPNKHDLLLKKSTKKLDNKPFLINVAEPSEHQKQLDVQPQHISGNPFLQIPQYNSCSKIDQLSSLNQSNHTSKTNNYLQSDDVMSEELLPNIEMKESSLPGFKKMIDYEMIGIKKPFVLNKKTSQMDTIRIMQQTFIKPQVIKDEEENPELDFSD</sequence>
<dbReference type="CDD" id="cd14016">
    <property type="entry name" value="STKc_CK1"/>
    <property type="match status" value="1"/>
</dbReference>
<feature type="binding site" evidence="5">
    <location>
        <position position="52"/>
    </location>
    <ligand>
        <name>ATP</name>
        <dbReference type="ChEBI" id="CHEBI:30616"/>
    </ligand>
</feature>
<dbReference type="SMART" id="SM00220">
    <property type="entry name" value="S_TKc"/>
    <property type="match status" value="1"/>
</dbReference>
<dbReference type="PROSITE" id="PS50011">
    <property type="entry name" value="PROTEIN_KINASE_DOM"/>
    <property type="match status" value="1"/>
</dbReference>
<feature type="domain" description="Protein kinase" evidence="7">
    <location>
        <begin position="22"/>
        <end position="286"/>
    </location>
</feature>
<evidence type="ECO:0000256" key="1">
    <source>
        <dbReference type="ARBA" id="ARBA00012513"/>
    </source>
</evidence>
<dbReference type="InterPro" id="IPR017441">
    <property type="entry name" value="Protein_kinase_ATP_BS"/>
</dbReference>
<dbReference type="GO" id="GO:0005524">
    <property type="term" value="F:ATP binding"/>
    <property type="evidence" value="ECO:0007669"/>
    <property type="project" value="UniProtKB-UniRule"/>
</dbReference>
<dbReference type="PROSITE" id="PS00107">
    <property type="entry name" value="PROTEIN_KINASE_ATP"/>
    <property type="match status" value="1"/>
</dbReference>
<dbReference type="InterPro" id="IPR000719">
    <property type="entry name" value="Prot_kinase_dom"/>
</dbReference>
<keyword evidence="3 5" id="KW-0067">ATP-binding</keyword>
<organism evidence="8 9">
    <name type="scientific">Paramecium primaurelia</name>
    <dbReference type="NCBI Taxonomy" id="5886"/>
    <lineage>
        <taxon>Eukaryota</taxon>
        <taxon>Sar</taxon>
        <taxon>Alveolata</taxon>
        <taxon>Ciliophora</taxon>
        <taxon>Intramacronucleata</taxon>
        <taxon>Oligohymenophorea</taxon>
        <taxon>Peniculida</taxon>
        <taxon>Parameciidae</taxon>
        <taxon>Paramecium</taxon>
    </lineage>
</organism>
<proteinExistence type="inferred from homology"/>
<keyword evidence="9" id="KW-1185">Reference proteome</keyword>
<dbReference type="InterPro" id="IPR008271">
    <property type="entry name" value="Ser/Thr_kinase_AS"/>
</dbReference>
<dbReference type="EMBL" id="CAJJDM010000114">
    <property type="protein sequence ID" value="CAD8100146.1"/>
    <property type="molecule type" value="Genomic_DNA"/>
</dbReference>
<evidence type="ECO:0000313" key="9">
    <source>
        <dbReference type="Proteomes" id="UP000688137"/>
    </source>
</evidence>
<evidence type="ECO:0000256" key="2">
    <source>
        <dbReference type="ARBA" id="ARBA00022741"/>
    </source>
</evidence>
<gene>
    <name evidence="8" type="ORF">PPRIM_AZ9-3.1.T1110153</name>
</gene>
<dbReference type="Proteomes" id="UP000688137">
    <property type="component" value="Unassembled WGS sequence"/>
</dbReference>
<comment type="similarity">
    <text evidence="6">Belongs to the protein kinase superfamily.</text>
</comment>
<dbReference type="PANTHER" id="PTHR11909">
    <property type="entry name" value="CASEIN KINASE-RELATED"/>
    <property type="match status" value="1"/>
</dbReference>
<evidence type="ECO:0000259" key="7">
    <source>
        <dbReference type="PROSITE" id="PS50011"/>
    </source>
</evidence>
<evidence type="ECO:0000313" key="8">
    <source>
        <dbReference type="EMBL" id="CAD8100146.1"/>
    </source>
</evidence>
<dbReference type="InterPro" id="IPR050235">
    <property type="entry name" value="CK1_Ser-Thr_kinase"/>
</dbReference>
<evidence type="ECO:0000256" key="6">
    <source>
        <dbReference type="RuleBase" id="RU000304"/>
    </source>
</evidence>
<dbReference type="OMA" id="MDTIRIM"/>
<dbReference type="GO" id="GO:0004674">
    <property type="term" value="F:protein serine/threonine kinase activity"/>
    <property type="evidence" value="ECO:0007669"/>
    <property type="project" value="UniProtKB-KW"/>
</dbReference>
<dbReference type="PROSITE" id="PS00108">
    <property type="entry name" value="PROTEIN_KINASE_ST"/>
    <property type="match status" value="1"/>
</dbReference>
<protein>
    <recommendedName>
        <fullName evidence="4">Casein kinase I</fullName>
        <ecNumber evidence="1">2.7.11.1</ecNumber>
    </recommendedName>
</protein>
<keyword evidence="6" id="KW-0808">Transferase</keyword>
<reference evidence="8" key="1">
    <citation type="submission" date="2021-01" db="EMBL/GenBank/DDBJ databases">
        <authorList>
            <consortium name="Genoscope - CEA"/>
            <person name="William W."/>
        </authorList>
    </citation>
    <scope>NUCLEOTIDE SEQUENCE</scope>
</reference>